<dbReference type="SUPFAM" id="SSF88723">
    <property type="entry name" value="PIN domain-like"/>
    <property type="match status" value="1"/>
</dbReference>
<dbReference type="Pfam" id="PF13470">
    <property type="entry name" value="PIN_3"/>
    <property type="match status" value="1"/>
</dbReference>
<protein>
    <submittedName>
        <fullName evidence="2">Putative toxin-antitoxin system toxin component, PIN family</fullName>
    </submittedName>
</protein>
<dbReference type="PANTHER" id="PTHR34610:SF4">
    <property type="entry name" value="SLL8027 PROTEIN"/>
    <property type="match status" value="1"/>
</dbReference>
<organism evidence="2 3">
    <name type="scientific">Candidatus Daviesbacteria bacterium RIFCSPLOWO2_02_FULL_36_7</name>
    <dbReference type="NCBI Taxonomy" id="1797792"/>
    <lineage>
        <taxon>Bacteria</taxon>
        <taxon>Candidatus Daviesiibacteriota</taxon>
    </lineage>
</organism>
<dbReference type="InterPro" id="IPR002850">
    <property type="entry name" value="PIN_toxin-like"/>
</dbReference>
<comment type="caution">
    <text evidence="2">The sequence shown here is derived from an EMBL/GenBank/DDBJ whole genome shotgun (WGS) entry which is preliminary data.</text>
</comment>
<evidence type="ECO:0000259" key="1">
    <source>
        <dbReference type="SMART" id="SM00670"/>
    </source>
</evidence>
<dbReference type="InterPro" id="IPR002716">
    <property type="entry name" value="PIN_dom"/>
</dbReference>
<dbReference type="EMBL" id="MFDT01000008">
    <property type="protein sequence ID" value="OGE65026.1"/>
    <property type="molecule type" value="Genomic_DNA"/>
</dbReference>
<sequence>MAVDTNLIISATLIPQSLPDRLIKLWLRDLFDLLISKEQLGEIKDTAKKEKLKNYPLFLNRIMEFIQNLEFSAELVKPIPEADLPIHSRDAKDNYLLATALEGGADYLVTGDEDLLVLQTNPSLGKLQIVTVKEFLSKLKS</sequence>
<dbReference type="AlphaFoldDB" id="A0A1F5MI22"/>
<dbReference type="Proteomes" id="UP000178859">
    <property type="component" value="Unassembled WGS sequence"/>
</dbReference>
<name>A0A1F5MI22_9BACT</name>
<accession>A0A1F5MI22</accession>
<evidence type="ECO:0000313" key="3">
    <source>
        <dbReference type="Proteomes" id="UP000178859"/>
    </source>
</evidence>
<proteinExistence type="predicted"/>
<reference evidence="2 3" key="1">
    <citation type="journal article" date="2016" name="Nat. Commun.">
        <title>Thousands of microbial genomes shed light on interconnected biogeochemical processes in an aquifer system.</title>
        <authorList>
            <person name="Anantharaman K."/>
            <person name="Brown C.T."/>
            <person name="Hug L.A."/>
            <person name="Sharon I."/>
            <person name="Castelle C.J."/>
            <person name="Probst A.J."/>
            <person name="Thomas B.C."/>
            <person name="Singh A."/>
            <person name="Wilkins M.J."/>
            <person name="Karaoz U."/>
            <person name="Brodie E.L."/>
            <person name="Williams K.H."/>
            <person name="Hubbard S.S."/>
            <person name="Banfield J.F."/>
        </authorList>
    </citation>
    <scope>NUCLEOTIDE SEQUENCE [LARGE SCALE GENOMIC DNA]</scope>
</reference>
<feature type="domain" description="PIN" evidence="1">
    <location>
        <begin position="1"/>
        <end position="117"/>
    </location>
</feature>
<dbReference type="InterPro" id="IPR029060">
    <property type="entry name" value="PIN-like_dom_sf"/>
</dbReference>
<dbReference type="PANTHER" id="PTHR34610">
    <property type="entry name" value="SSL7007 PROTEIN"/>
    <property type="match status" value="1"/>
</dbReference>
<gene>
    <name evidence="2" type="ORF">A3I48_03955</name>
</gene>
<dbReference type="SMART" id="SM00670">
    <property type="entry name" value="PINc"/>
    <property type="match status" value="1"/>
</dbReference>
<evidence type="ECO:0000313" key="2">
    <source>
        <dbReference type="EMBL" id="OGE65026.1"/>
    </source>
</evidence>
<dbReference type="NCBIfam" id="TIGR00305">
    <property type="entry name" value="putative toxin-antitoxin system toxin component, PIN family"/>
    <property type="match status" value="1"/>
</dbReference>